<name>A0AA38MB79_9CUCU</name>
<dbReference type="Proteomes" id="UP001168821">
    <property type="component" value="Unassembled WGS sequence"/>
</dbReference>
<keyword evidence="3" id="KW-1185">Reference proteome</keyword>
<evidence type="ECO:0000313" key="3">
    <source>
        <dbReference type="Proteomes" id="UP001168821"/>
    </source>
</evidence>
<feature type="region of interest" description="Disordered" evidence="1">
    <location>
        <begin position="72"/>
        <end position="110"/>
    </location>
</feature>
<feature type="compositionally biased region" description="Basic residues" evidence="1">
    <location>
        <begin position="101"/>
        <end position="110"/>
    </location>
</feature>
<evidence type="ECO:0000256" key="1">
    <source>
        <dbReference type="SAM" id="MobiDB-lite"/>
    </source>
</evidence>
<proteinExistence type="predicted"/>
<dbReference type="EMBL" id="JALNTZ010000006">
    <property type="protein sequence ID" value="KAJ3650078.1"/>
    <property type="molecule type" value="Genomic_DNA"/>
</dbReference>
<reference evidence="2" key="1">
    <citation type="journal article" date="2023" name="G3 (Bethesda)">
        <title>Whole genome assemblies of Zophobas morio and Tenebrio molitor.</title>
        <authorList>
            <person name="Kaur S."/>
            <person name="Stinson S.A."/>
            <person name="diCenzo G.C."/>
        </authorList>
    </citation>
    <scope>NUCLEOTIDE SEQUENCE</scope>
    <source>
        <strain evidence="2">QUZm001</strain>
    </source>
</reference>
<feature type="compositionally biased region" description="Polar residues" evidence="1">
    <location>
        <begin position="85"/>
        <end position="94"/>
    </location>
</feature>
<gene>
    <name evidence="2" type="ORF">Zmor_021786</name>
</gene>
<organism evidence="2 3">
    <name type="scientific">Zophobas morio</name>
    <dbReference type="NCBI Taxonomy" id="2755281"/>
    <lineage>
        <taxon>Eukaryota</taxon>
        <taxon>Metazoa</taxon>
        <taxon>Ecdysozoa</taxon>
        <taxon>Arthropoda</taxon>
        <taxon>Hexapoda</taxon>
        <taxon>Insecta</taxon>
        <taxon>Pterygota</taxon>
        <taxon>Neoptera</taxon>
        <taxon>Endopterygota</taxon>
        <taxon>Coleoptera</taxon>
        <taxon>Polyphaga</taxon>
        <taxon>Cucujiformia</taxon>
        <taxon>Tenebrionidae</taxon>
        <taxon>Zophobas</taxon>
    </lineage>
</organism>
<protein>
    <submittedName>
        <fullName evidence="2">Uncharacterized protein</fullName>
    </submittedName>
</protein>
<evidence type="ECO:0000313" key="2">
    <source>
        <dbReference type="EMBL" id="KAJ3650078.1"/>
    </source>
</evidence>
<accession>A0AA38MB79</accession>
<comment type="caution">
    <text evidence="2">The sequence shown here is derived from an EMBL/GenBank/DDBJ whole genome shotgun (WGS) entry which is preliminary data.</text>
</comment>
<dbReference type="AlphaFoldDB" id="A0AA38MB79"/>
<sequence length="110" mass="12360">MSYISLRSVNAKNSESVLMTSEDLETIIKKAVAEAVTPLLQEIEECKKEIIYLKNVIQNNSKLMEILRDKLNNNEDNSDDDTSDQLETSTETIITATPKKSVPKKATKKT</sequence>